<name>A0ABP1RSU5_9HEXA</name>
<gene>
    <name evidence="13" type="ORF">ODALV1_LOCUS25610</name>
</gene>
<dbReference type="Pfam" id="PF19282">
    <property type="entry name" value="Exportin-T"/>
    <property type="match status" value="1"/>
</dbReference>
<comment type="subcellular location">
    <subcellularLocation>
        <location evidence="1 10">Cytoplasm</location>
    </subcellularLocation>
    <subcellularLocation>
        <location evidence="10">Nucleus</location>
    </subcellularLocation>
    <text evidence="10">Shuttles between the nucleus and the cytoplasm.</text>
</comment>
<comment type="function">
    <text evidence="10">tRNA nucleus export receptor which facilitates tRNA translocation across the nuclear pore complex.</text>
</comment>
<evidence type="ECO:0000256" key="8">
    <source>
        <dbReference type="ARBA" id="ARBA00029784"/>
    </source>
</evidence>
<feature type="domain" description="Exportin-1/Importin-beta-like" evidence="11">
    <location>
        <begin position="102"/>
        <end position="249"/>
    </location>
</feature>
<keyword evidence="3 10" id="KW-0813">Transport</keyword>
<dbReference type="InterPro" id="IPR040017">
    <property type="entry name" value="XPOT"/>
</dbReference>
<keyword evidence="4 10" id="KW-0963">Cytoplasm</keyword>
<keyword evidence="14" id="KW-1185">Reference proteome</keyword>
<dbReference type="EMBL" id="CAXLJM020000105">
    <property type="protein sequence ID" value="CAL8134626.1"/>
    <property type="molecule type" value="Genomic_DNA"/>
</dbReference>
<keyword evidence="5 10" id="KW-0820">tRNA-binding</keyword>
<dbReference type="InterPro" id="IPR016024">
    <property type="entry name" value="ARM-type_fold"/>
</dbReference>
<reference evidence="13 14" key="1">
    <citation type="submission" date="2024-08" db="EMBL/GenBank/DDBJ databases">
        <authorList>
            <person name="Cucini C."/>
            <person name="Frati F."/>
        </authorList>
    </citation>
    <scope>NUCLEOTIDE SEQUENCE [LARGE SCALE GENOMIC DNA]</scope>
</reference>
<evidence type="ECO:0000256" key="1">
    <source>
        <dbReference type="ARBA" id="ARBA00004496"/>
    </source>
</evidence>
<dbReference type="PANTHER" id="PTHR15952">
    <property type="entry name" value="EXPORTIN-T/LOS1"/>
    <property type="match status" value="1"/>
</dbReference>
<comment type="similarity">
    <text evidence="10">Belongs to the exportin family.</text>
</comment>
<evidence type="ECO:0000256" key="9">
    <source>
        <dbReference type="ARBA" id="ARBA00032199"/>
    </source>
</evidence>
<accession>A0ABP1RSU5</accession>
<evidence type="ECO:0000313" key="14">
    <source>
        <dbReference type="Proteomes" id="UP001642540"/>
    </source>
</evidence>
<evidence type="ECO:0000259" key="12">
    <source>
        <dbReference type="Pfam" id="PF19282"/>
    </source>
</evidence>
<evidence type="ECO:0000256" key="4">
    <source>
        <dbReference type="ARBA" id="ARBA00022490"/>
    </source>
</evidence>
<evidence type="ECO:0000259" key="11">
    <source>
        <dbReference type="Pfam" id="PF08389"/>
    </source>
</evidence>
<evidence type="ECO:0000313" key="13">
    <source>
        <dbReference type="EMBL" id="CAL8134626.1"/>
    </source>
</evidence>
<protein>
    <recommendedName>
        <fullName evidence="2 10">Exportin-T</fullName>
    </recommendedName>
    <alternativeName>
        <fullName evidence="8 10">Exportin(tRNA)</fullName>
    </alternativeName>
    <alternativeName>
        <fullName evidence="9 10">tRNA exportin</fullName>
    </alternativeName>
</protein>
<dbReference type="InterPro" id="IPR011989">
    <property type="entry name" value="ARM-like"/>
</dbReference>
<organism evidence="13 14">
    <name type="scientific">Orchesella dallaii</name>
    <dbReference type="NCBI Taxonomy" id="48710"/>
    <lineage>
        <taxon>Eukaryota</taxon>
        <taxon>Metazoa</taxon>
        <taxon>Ecdysozoa</taxon>
        <taxon>Arthropoda</taxon>
        <taxon>Hexapoda</taxon>
        <taxon>Collembola</taxon>
        <taxon>Entomobryomorpha</taxon>
        <taxon>Entomobryoidea</taxon>
        <taxon>Orchesellidae</taxon>
        <taxon>Orchesellinae</taxon>
        <taxon>Orchesella</taxon>
    </lineage>
</organism>
<sequence>MDESELFGIINTSNPADHAKALSFFEHLKNAPNGWLDCISAIRCRRYASTCQVVFFHLQVIEHHVKTRYAVSTENEREVIRSFLRDWPKIQLKHDGTPPEVYVSNKVAQISALVYVQDYPSRWPEYFDDLIAICDNCGTFLDHFLLVLLAIDGEIADRDIPRSAQELQRNTVIKDTMREKVVVQLVEFWYKILTMFNGLSSKTTKLCLEVIGKYIQWIDINLVANDRFVPVLVSNLCNHETREAAADCIHEVVSKGMDPIDKTKLVESFARVLGEAGVWLAFVQEPDEDYLCKLGKLYCVMGTNLIESYWKFSKSHPAQNVELKFILDAIEAKVPLLLQIFGNDCDDVSAMVLDFVRDYLHLIKSFREMSDANLKDFKASFLDVIIRKLRFDSSYDFNHEGEDEACFLEYRKQLKIIFDNLGLVDKNYLVSEVQKRLHYTTQTWNMLPFDEVEVSLLLFYYLGETVPTTMSGQWSAAEGQLNPIQLMMVQVMNSDIYMYQHSAVVLQYFETIIRYEKFFVCHPEYIVKGLSAFLKEKGLFHPDLKVRSRCCYLFSRFIKCIRGGITADLMQSIIDAIQPLLQIQTISADRKDALISRDDQLYLFEVIGVLIVSGESENQKKRELMTDILNLVLYPCRLGIEQLKTIKDPAQQDPIVEVVMQAIALTGRLSKAFSSQQTMKSLGCVPLFLEALSVFLQLLEIPIDESFTVQLQSSVRQYLHRLVVCLEEELLPYIPLASQALLKNCDCKSIQEYIPLINQVITKFKKEVVPFLKQMFTPMVQGVFTALQVPIEQNDLQAQRERQLLRRQYFQFIAAIVTNNVTDVLSAQDPNVLNEVMMTVIQGSVDFPDPVAQKACFSILKKLVELWAGPEGPDGFMDFMYKNIVPACFMAPLKISFDINDAQTLIALNEVANCLKSVLIKRKEEFIAFMITYLPTLKISPEKTQEFVNALQSDAKNFRSYLKTFFQQLKATGAFNS</sequence>
<evidence type="ECO:0000256" key="3">
    <source>
        <dbReference type="ARBA" id="ARBA00022448"/>
    </source>
</evidence>
<dbReference type="InterPro" id="IPR013598">
    <property type="entry name" value="Exportin-1/Importin-b-like"/>
</dbReference>
<dbReference type="Gene3D" id="1.25.10.10">
    <property type="entry name" value="Leucine-rich Repeat Variant"/>
    <property type="match status" value="1"/>
</dbReference>
<dbReference type="InterPro" id="IPR045546">
    <property type="entry name" value="Exportin-T_C"/>
</dbReference>
<proteinExistence type="inferred from homology"/>
<dbReference type="Pfam" id="PF08389">
    <property type="entry name" value="Xpo1"/>
    <property type="match status" value="1"/>
</dbReference>
<evidence type="ECO:0000256" key="10">
    <source>
        <dbReference type="RuleBase" id="RU366037"/>
    </source>
</evidence>
<keyword evidence="7 10" id="KW-0539">Nucleus</keyword>
<dbReference type="PANTHER" id="PTHR15952:SF11">
    <property type="entry name" value="EXPORTIN-T"/>
    <property type="match status" value="1"/>
</dbReference>
<evidence type="ECO:0000256" key="2">
    <source>
        <dbReference type="ARBA" id="ARBA00018928"/>
    </source>
</evidence>
<evidence type="ECO:0000256" key="5">
    <source>
        <dbReference type="ARBA" id="ARBA00022555"/>
    </source>
</evidence>
<keyword evidence="6 10" id="KW-0694">RNA-binding</keyword>
<evidence type="ECO:0000256" key="7">
    <source>
        <dbReference type="ARBA" id="ARBA00023242"/>
    </source>
</evidence>
<dbReference type="Proteomes" id="UP001642540">
    <property type="component" value="Unassembled WGS sequence"/>
</dbReference>
<evidence type="ECO:0000256" key="6">
    <source>
        <dbReference type="ARBA" id="ARBA00022884"/>
    </source>
</evidence>
<comment type="caution">
    <text evidence="13">The sequence shown here is derived from an EMBL/GenBank/DDBJ whole genome shotgun (WGS) entry which is preliminary data.</text>
</comment>
<feature type="domain" description="Exportin-T C-terminal" evidence="12">
    <location>
        <begin position="330"/>
        <end position="969"/>
    </location>
</feature>
<dbReference type="SUPFAM" id="SSF48371">
    <property type="entry name" value="ARM repeat"/>
    <property type="match status" value="1"/>
</dbReference>